<dbReference type="InterPro" id="IPR029021">
    <property type="entry name" value="Prot-tyrosine_phosphatase-like"/>
</dbReference>
<dbReference type="InterPro" id="IPR016130">
    <property type="entry name" value="Tyr_Pase_AS"/>
</dbReference>
<organism evidence="2 3">
    <name type="scientific">Ferriphaselus amnicola</name>
    <dbReference type="NCBI Taxonomy" id="1188319"/>
    <lineage>
        <taxon>Bacteria</taxon>
        <taxon>Pseudomonadati</taxon>
        <taxon>Pseudomonadota</taxon>
        <taxon>Betaproteobacteria</taxon>
        <taxon>Nitrosomonadales</taxon>
        <taxon>Gallionellaceae</taxon>
        <taxon>Ferriphaselus</taxon>
    </lineage>
</organism>
<name>A0A2Z6GF46_9PROT</name>
<feature type="domain" description="Tyrosine specific protein phosphatases" evidence="1">
    <location>
        <begin position="69"/>
        <end position="100"/>
    </location>
</feature>
<accession>A0A2Z6GF46</accession>
<dbReference type="SUPFAM" id="SSF52799">
    <property type="entry name" value="(Phosphotyrosine protein) phosphatases II"/>
    <property type="match status" value="1"/>
</dbReference>
<dbReference type="PROSITE" id="PS50056">
    <property type="entry name" value="TYR_PHOSPHATASE_2"/>
    <property type="match status" value="1"/>
</dbReference>
<dbReference type="STRING" id="1188319.OYT1_01391"/>
<dbReference type="InterPro" id="IPR000387">
    <property type="entry name" value="Tyr_Pase_dom"/>
</dbReference>
<proteinExistence type="predicted"/>
<dbReference type="PROSITE" id="PS00383">
    <property type="entry name" value="TYR_PHOSPHATASE_1"/>
    <property type="match status" value="1"/>
</dbReference>
<sequence>MPLKNVMFTGREQAESRHGWPDWAIISITEPDYYPANLQPGWHSVLRLEFDDIVETRDPYVLFTHQQARVIIEFVRECHIRSCEGILVHCKAGVSRSAAVAKWISEKHHLAFPAGYDLYNRHVYAVLRDEYMLG</sequence>
<evidence type="ECO:0000313" key="2">
    <source>
        <dbReference type="EMBL" id="BBE51989.1"/>
    </source>
</evidence>
<evidence type="ECO:0000259" key="1">
    <source>
        <dbReference type="PROSITE" id="PS50056"/>
    </source>
</evidence>
<reference evidence="2 3" key="1">
    <citation type="submission" date="2018-06" db="EMBL/GenBank/DDBJ databases">
        <title>OYT1 Genome Sequencing.</title>
        <authorList>
            <person name="Kato S."/>
            <person name="Itoh T."/>
            <person name="Ohkuma M."/>
        </authorList>
    </citation>
    <scope>NUCLEOTIDE SEQUENCE [LARGE SCALE GENOMIC DNA]</scope>
    <source>
        <strain evidence="2 3">OYT1</strain>
    </source>
</reference>
<dbReference type="KEGG" id="fam:OYT1_ch2476"/>
<keyword evidence="3" id="KW-1185">Reference proteome</keyword>
<evidence type="ECO:0000313" key="3">
    <source>
        <dbReference type="Proteomes" id="UP000033070"/>
    </source>
</evidence>
<dbReference type="Proteomes" id="UP000033070">
    <property type="component" value="Chromosome"/>
</dbReference>
<dbReference type="AlphaFoldDB" id="A0A2Z6GF46"/>
<protein>
    <recommendedName>
        <fullName evidence="1">Tyrosine specific protein phosphatases domain-containing protein</fullName>
    </recommendedName>
</protein>
<dbReference type="OrthoDB" id="8558488at2"/>
<dbReference type="EMBL" id="AP018738">
    <property type="protein sequence ID" value="BBE51989.1"/>
    <property type="molecule type" value="Genomic_DNA"/>
</dbReference>
<dbReference type="Gene3D" id="3.90.190.10">
    <property type="entry name" value="Protein tyrosine phosphatase superfamily"/>
    <property type="match status" value="1"/>
</dbReference>
<gene>
    <name evidence="2" type="ORF">OYT1_ch2476</name>
</gene>
<dbReference type="RefSeq" id="WP_062626579.1">
    <property type="nucleotide sequence ID" value="NZ_AP018738.1"/>
</dbReference>